<protein>
    <submittedName>
        <fullName evidence="3">Glycosyltransferase</fullName>
    </submittedName>
</protein>
<dbReference type="PANTHER" id="PTHR45947">
    <property type="entry name" value="SULFOQUINOVOSYL TRANSFERASE SQD2"/>
    <property type="match status" value="1"/>
</dbReference>
<dbReference type="PANTHER" id="PTHR45947:SF3">
    <property type="entry name" value="SULFOQUINOVOSYL TRANSFERASE SQD2"/>
    <property type="match status" value="1"/>
</dbReference>
<feature type="domain" description="Glycosyltransferase subfamily 4-like N-terminal" evidence="2">
    <location>
        <begin position="15"/>
        <end position="173"/>
    </location>
</feature>
<dbReference type="EMBL" id="WTYS01000001">
    <property type="protein sequence ID" value="MXO55640.1"/>
    <property type="molecule type" value="Genomic_DNA"/>
</dbReference>
<dbReference type="Proteomes" id="UP000468943">
    <property type="component" value="Unassembled WGS sequence"/>
</dbReference>
<dbReference type="InterPro" id="IPR028098">
    <property type="entry name" value="Glyco_trans_4-like_N"/>
</dbReference>
<comment type="caution">
    <text evidence="3">The sequence shown here is derived from an EMBL/GenBank/DDBJ whole genome shotgun (WGS) entry which is preliminary data.</text>
</comment>
<dbReference type="AlphaFoldDB" id="A0A6I4SKI2"/>
<dbReference type="Gene3D" id="3.40.50.2000">
    <property type="entry name" value="Glycogen Phosphorylase B"/>
    <property type="match status" value="2"/>
</dbReference>
<dbReference type="Pfam" id="PF13439">
    <property type="entry name" value="Glyco_transf_4"/>
    <property type="match status" value="1"/>
</dbReference>
<reference evidence="3 4" key="1">
    <citation type="submission" date="2019-12" db="EMBL/GenBank/DDBJ databases">
        <title>Genomic-based taxomic classification of the family Erythrobacteraceae.</title>
        <authorList>
            <person name="Xu L."/>
        </authorList>
    </citation>
    <scope>NUCLEOTIDE SEQUENCE [LARGE SCALE GENOMIC DNA]</scope>
    <source>
        <strain evidence="3 4">JCM 17802</strain>
    </source>
</reference>
<accession>A0A6I4SKI2</accession>
<feature type="domain" description="Glycosyl transferase family 1" evidence="1">
    <location>
        <begin position="184"/>
        <end position="341"/>
    </location>
</feature>
<dbReference type="RefSeq" id="WP_160596940.1">
    <property type="nucleotide sequence ID" value="NZ_WTYS01000001.1"/>
</dbReference>
<dbReference type="SUPFAM" id="SSF53756">
    <property type="entry name" value="UDP-Glycosyltransferase/glycogen phosphorylase"/>
    <property type="match status" value="1"/>
</dbReference>
<gene>
    <name evidence="3" type="ORF">GRI36_01970</name>
</gene>
<sequence>MRLLFVIKGLVIAGGGAERVFVDVVNALTKRGHDVQVATFDRPDQKIFYDLDPAIPVHLLGAGDPGVPTPRFNMPMIMRRIRALARQIEPDAAVAFMHSTYVPIAFGLLGTGIPMILSEHTAGAHFDARPLQKALTRLTQRLSYAKTVVSPVIKAEHPISYHGNLAVLANPVDMHAFAPARLALPEKIILCVGGLRVEKGQDVLIKAFERIAGKFPDWRLRFVGDGVTRPQVEAQIAASPVKERIELPGVLKDVPAEYAKAAFVAVPSTYESLSMVAIEAMASSRPVIGFSDCAGPRALIEEGLNGLLIDPGDDKIAALSAAMTKLMQDQALRERMGKQAPDTVVAYSAEHVFDQWEELLGAAAHNMPVPKFA</sequence>
<evidence type="ECO:0000313" key="3">
    <source>
        <dbReference type="EMBL" id="MXO55640.1"/>
    </source>
</evidence>
<evidence type="ECO:0000259" key="2">
    <source>
        <dbReference type="Pfam" id="PF13439"/>
    </source>
</evidence>
<dbReference type="Pfam" id="PF00534">
    <property type="entry name" value="Glycos_transf_1"/>
    <property type="match status" value="1"/>
</dbReference>
<keyword evidence="3" id="KW-0808">Transferase</keyword>
<dbReference type="InterPro" id="IPR050194">
    <property type="entry name" value="Glycosyltransferase_grp1"/>
</dbReference>
<dbReference type="CDD" id="cd03820">
    <property type="entry name" value="GT4_AmsD-like"/>
    <property type="match status" value="1"/>
</dbReference>
<proteinExistence type="predicted"/>
<dbReference type="GO" id="GO:0016758">
    <property type="term" value="F:hexosyltransferase activity"/>
    <property type="evidence" value="ECO:0007669"/>
    <property type="project" value="TreeGrafter"/>
</dbReference>
<dbReference type="OrthoDB" id="9790710at2"/>
<organism evidence="3 4">
    <name type="scientific">Pontixanthobacter gangjinensis</name>
    <dbReference type="NCBI Taxonomy" id="1028742"/>
    <lineage>
        <taxon>Bacteria</taxon>
        <taxon>Pseudomonadati</taxon>
        <taxon>Pseudomonadota</taxon>
        <taxon>Alphaproteobacteria</taxon>
        <taxon>Sphingomonadales</taxon>
        <taxon>Erythrobacteraceae</taxon>
        <taxon>Pontixanthobacter</taxon>
    </lineage>
</organism>
<name>A0A6I4SKI2_9SPHN</name>
<evidence type="ECO:0000259" key="1">
    <source>
        <dbReference type="Pfam" id="PF00534"/>
    </source>
</evidence>
<keyword evidence="4" id="KW-1185">Reference proteome</keyword>
<evidence type="ECO:0000313" key="4">
    <source>
        <dbReference type="Proteomes" id="UP000468943"/>
    </source>
</evidence>
<dbReference type="InterPro" id="IPR001296">
    <property type="entry name" value="Glyco_trans_1"/>
</dbReference>